<name>X1FMF0_9ZZZZ</name>
<feature type="non-terminal residue" evidence="1">
    <location>
        <position position="221"/>
    </location>
</feature>
<protein>
    <submittedName>
        <fullName evidence="1">Uncharacterized protein</fullName>
    </submittedName>
</protein>
<gene>
    <name evidence="1" type="ORF">S03H2_12904</name>
</gene>
<comment type="caution">
    <text evidence="1">The sequence shown here is derived from an EMBL/GenBank/DDBJ whole genome shotgun (WGS) entry which is preliminary data.</text>
</comment>
<dbReference type="AlphaFoldDB" id="X1FMF0"/>
<sequence length="221" mass="25204">MVTELKTRERVEIRRLNLEEFGEMVGVPIKVRPWWGSIRRRFSTVLMQVRIDGLESEEPEVGRKEHLTWECPADGRNRKKAPEVQDGVIIVWEGQCGYKGAYDKHTHAQTIEVKSVAHQAMLISLRLSETARSYFLLGVDGGSPFVVQVTKRPQTVDEAFQWLMPKKVKEAVIQGLDVKRQGDWFFIPTSREPRLHNAGINVPWSSPGLKTNKLYKGAALV</sequence>
<accession>X1FMF0</accession>
<proteinExistence type="predicted"/>
<reference evidence="1" key="1">
    <citation type="journal article" date="2014" name="Front. Microbiol.">
        <title>High frequency of phylogenetically diverse reductive dehalogenase-homologous genes in deep subseafloor sedimentary metagenomes.</title>
        <authorList>
            <person name="Kawai M."/>
            <person name="Futagami T."/>
            <person name="Toyoda A."/>
            <person name="Takaki Y."/>
            <person name="Nishi S."/>
            <person name="Hori S."/>
            <person name="Arai W."/>
            <person name="Tsubouchi T."/>
            <person name="Morono Y."/>
            <person name="Uchiyama I."/>
            <person name="Ito T."/>
            <person name="Fujiyama A."/>
            <person name="Inagaki F."/>
            <person name="Takami H."/>
        </authorList>
    </citation>
    <scope>NUCLEOTIDE SEQUENCE</scope>
    <source>
        <strain evidence="1">Expedition CK06-06</strain>
    </source>
</reference>
<evidence type="ECO:0000313" key="1">
    <source>
        <dbReference type="EMBL" id="GAH33695.1"/>
    </source>
</evidence>
<organism evidence="1">
    <name type="scientific">marine sediment metagenome</name>
    <dbReference type="NCBI Taxonomy" id="412755"/>
    <lineage>
        <taxon>unclassified sequences</taxon>
        <taxon>metagenomes</taxon>
        <taxon>ecological metagenomes</taxon>
    </lineage>
</organism>
<dbReference type="EMBL" id="BARU01006560">
    <property type="protein sequence ID" value="GAH33695.1"/>
    <property type="molecule type" value="Genomic_DNA"/>
</dbReference>